<comment type="caution">
    <text evidence="1">The sequence shown here is derived from an EMBL/GenBank/DDBJ whole genome shotgun (WGS) entry which is preliminary data.</text>
</comment>
<organism evidence="1 2">
    <name type="scientific">Centaurea solstitialis</name>
    <name type="common">yellow star-thistle</name>
    <dbReference type="NCBI Taxonomy" id="347529"/>
    <lineage>
        <taxon>Eukaryota</taxon>
        <taxon>Viridiplantae</taxon>
        <taxon>Streptophyta</taxon>
        <taxon>Embryophyta</taxon>
        <taxon>Tracheophyta</taxon>
        <taxon>Spermatophyta</taxon>
        <taxon>Magnoliopsida</taxon>
        <taxon>eudicotyledons</taxon>
        <taxon>Gunneridae</taxon>
        <taxon>Pentapetalae</taxon>
        <taxon>asterids</taxon>
        <taxon>campanulids</taxon>
        <taxon>Asterales</taxon>
        <taxon>Asteraceae</taxon>
        <taxon>Carduoideae</taxon>
        <taxon>Cardueae</taxon>
        <taxon>Centaureinae</taxon>
        <taxon>Centaurea</taxon>
    </lineage>
</organism>
<protein>
    <submittedName>
        <fullName evidence="1">Uncharacterized protein</fullName>
    </submittedName>
</protein>
<sequence length="105" mass="11574">MVANVPVVSEYPDVFPDDLPDISHERQVEFQIRLIPGVVSVAETSPPEMQELFRMCVDCRELTKLTIPAVEDRRSLRSALGSRPVLEDRSSLRVPPVGGSGRGCA</sequence>
<evidence type="ECO:0000313" key="2">
    <source>
        <dbReference type="Proteomes" id="UP001172457"/>
    </source>
</evidence>
<accession>A0AA38W580</accession>
<evidence type="ECO:0000313" key="1">
    <source>
        <dbReference type="EMBL" id="KAJ9549202.1"/>
    </source>
</evidence>
<dbReference type="AlphaFoldDB" id="A0AA38W580"/>
<dbReference type="EMBL" id="JARYMX010000005">
    <property type="protein sequence ID" value="KAJ9549202.1"/>
    <property type="molecule type" value="Genomic_DNA"/>
</dbReference>
<reference evidence="1" key="1">
    <citation type="submission" date="2023-03" db="EMBL/GenBank/DDBJ databases">
        <title>Chromosome-scale reference genome and RAD-based genetic map of yellow starthistle (Centaurea solstitialis) reveal putative structural variation and QTLs associated with invader traits.</title>
        <authorList>
            <person name="Reatini B."/>
            <person name="Cang F.A."/>
            <person name="Jiang Q."/>
            <person name="Mckibben M.T.W."/>
            <person name="Barker M.S."/>
            <person name="Rieseberg L.H."/>
            <person name="Dlugosch K.M."/>
        </authorList>
    </citation>
    <scope>NUCLEOTIDE SEQUENCE</scope>
    <source>
        <strain evidence="1">CAN-66</strain>
        <tissue evidence="1">Leaf</tissue>
    </source>
</reference>
<gene>
    <name evidence="1" type="ORF">OSB04_021745</name>
</gene>
<name>A0AA38W580_9ASTR</name>
<keyword evidence="2" id="KW-1185">Reference proteome</keyword>
<dbReference type="Proteomes" id="UP001172457">
    <property type="component" value="Chromosome 5"/>
</dbReference>
<proteinExistence type="predicted"/>